<dbReference type="VEuPathDB" id="FungiDB:FOXG_15697"/>
<proteinExistence type="predicted"/>
<name>A0A0D2YHA5_FUSOF</name>
<protein>
    <submittedName>
        <fullName evidence="2">Uncharacterized protein</fullName>
    </submittedName>
</protein>
<evidence type="ECO:0000256" key="1">
    <source>
        <dbReference type="SAM" id="MobiDB-lite"/>
    </source>
</evidence>
<feature type="compositionally biased region" description="Low complexity" evidence="1">
    <location>
        <begin position="151"/>
        <end position="163"/>
    </location>
</feature>
<dbReference type="PANTHER" id="PTHR40640:SF1">
    <property type="entry name" value="ANCHORED GLYCOPROTEIN, PUTATIVE (AFU_ORTHOLOGUE AFUA_8G04860)-RELATED"/>
    <property type="match status" value="1"/>
</dbReference>
<organism evidence="2 3">
    <name type="scientific">Fusarium oxysporum (strain Fo5176)</name>
    <name type="common">Fusarium vascular wilt</name>
    <dbReference type="NCBI Taxonomy" id="660025"/>
    <lineage>
        <taxon>Eukaryota</taxon>
        <taxon>Fungi</taxon>
        <taxon>Dikarya</taxon>
        <taxon>Ascomycota</taxon>
        <taxon>Pezizomycotina</taxon>
        <taxon>Sordariomycetes</taxon>
        <taxon>Hypocreomycetidae</taxon>
        <taxon>Hypocreales</taxon>
        <taxon>Nectriaceae</taxon>
        <taxon>Fusarium</taxon>
        <taxon>Fusarium oxysporum species complex</taxon>
    </lineage>
</organism>
<evidence type="ECO:0000313" key="2">
    <source>
        <dbReference type="EnsemblFungi" id="FOXG_15697P0"/>
    </source>
</evidence>
<dbReference type="EnsemblFungi" id="FOXG_15697T0">
    <property type="protein sequence ID" value="FOXG_15697P0"/>
    <property type="gene ID" value="FOXG_15697"/>
</dbReference>
<dbReference type="Proteomes" id="UP000002489">
    <property type="component" value="Unassembled WGS sequence"/>
</dbReference>
<sequence length="208" mass="21787">MSTSVKELLLVPSDAMTLHGKVLGADATATTYLLNCPSDAESCERNGQTITLGPWAEKTLASSADPTGTMDVVITEPQDGTKWFYSLHCEMSRSVAQDCTMINRPANGPSTIGPKTYKGKSDLREIYGPTFEYGRVTLTAGLEKLKSEYPTTTTATGEAEGTESVSKETGSSTATADAPAESNGGSRVLRFSLAAGCAGLLATMALSL</sequence>
<evidence type="ECO:0000313" key="3">
    <source>
        <dbReference type="Proteomes" id="UP000002489"/>
    </source>
</evidence>
<accession>A0A0D2YHA5</accession>
<reference evidence="3" key="1">
    <citation type="journal article" date="2012" name="Mol. Plant Microbe Interact.">
        <title>A highly conserved effector in Fusarium oxysporum is required for full virulence on Arabidopsis.</title>
        <authorList>
            <person name="Thatcher L.F."/>
            <person name="Gardiner D.M."/>
            <person name="Kazan K."/>
            <person name="Manners J."/>
        </authorList>
    </citation>
    <scope>NUCLEOTIDE SEQUENCE [LARGE SCALE GENOMIC DNA]</scope>
    <source>
        <strain evidence="3">Fo5176</strain>
    </source>
</reference>
<gene>
    <name evidence="2" type="primary">28956711</name>
</gene>
<dbReference type="AlphaFoldDB" id="A0A0D2YHA5"/>
<reference evidence="2" key="2">
    <citation type="submission" date="2025-08" db="UniProtKB">
        <authorList>
            <consortium name="EnsemblFungi"/>
        </authorList>
    </citation>
    <scope>IDENTIFICATION</scope>
    <source>
        <strain evidence="2">4287 / CBS 123668 / FGSC 9935 / NRRL 34936</strain>
    </source>
</reference>
<dbReference type="PANTHER" id="PTHR40640">
    <property type="entry name" value="ANCHORED GLYCOPROTEIN, PUTATIVE (AFU_ORTHOLOGUE AFUA_8G04860)-RELATED"/>
    <property type="match status" value="1"/>
</dbReference>
<feature type="region of interest" description="Disordered" evidence="1">
    <location>
        <begin position="149"/>
        <end position="183"/>
    </location>
</feature>